<dbReference type="AlphaFoldDB" id="A0A8B3FJR8"/>
<protein>
    <submittedName>
        <fullName evidence="1">Uncharacterized protein</fullName>
    </submittedName>
</protein>
<proteinExistence type="predicted"/>
<dbReference type="Pfam" id="PF15428">
    <property type="entry name" value="Imm26"/>
    <property type="match status" value="1"/>
</dbReference>
<reference evidence="1 2" key="1">
    <citation type="journal article" date="2018" name="BMC Genomics">
        <title>High genomic variability in the plant pathogenic bacterium Pectobacterium parmentieri deciphered from de novo assembled complete genomes.</title>
        <authorList>
            <person name="Zoledowska S."/>
            <person name="Motyka-Pomagruk A."/>
            <person name="Sledz W."/>
            <person name="Mengoni A."/>
            <person name="Lojkowska E."/>
        </authorList>
    </citation>
    <scope>NUCLEOTIDE SEQUENCE [LARGE SCALE GENOMIC DNA]</scope>
    <source>
        <strain evidence="1 2">IFB5626</strain>
    </source>
</reference>
<dbReference type="RefSeq" id="WP_033070838.1">
    <property type="nucleotide sequence ID" value="NZ_CP015749.1"/>
</dbReference>
<dbReference type="EMBL" id="PSZG01000001">
    <property type="protein sequence ID" value="RKO78238.1"/>
    <property type="molecule type" value="Genomic_DNA"/>
</dbReference>
<evidence type="ECO:0000313" key="1">
    <source>
        <dbReference type="EMBL" id="RKO78238.1"/>
    </source>
</evidence>
<comment type="caution">
    <text evidence="1">The sequence shown here is derived from an EMBL/GenBank/DDBJ whole genome shotgun (WGS) entry which is preliminary data.</text>
</comment>
<organism evidence="1 2">
    <name type="scientific">Pectobacterium parmentieri</name>
    <dbReference type="NCBI Taxonomy" id="1905730"/>
    <lineage>
        <taxon>Bacteria</taxon>
        <taxon>Pseudomonadati</taxon>
        <taxon>Pseudomonadota</taxon>
        <taxon>Gammaproteobacteria</taxon>
        <taxon>Enterobacterales</taxon>
        <taxon>Pectobacteriaceae</taxon>
        <taxon>Pectobacterium</taxon>
    </lineage>
</organism>
<dbReference type="Proteomes" id="UP000269665">
    <property type="component" value="Unassembled WGS sequence"/>
</dbReference>
<dbReference type="GeneID" id="45851735"/>
<dbReference type="InterPro" id="IPR029278">
    <property type="entry name" value="Imm26"/>
</dbReference>
<gene>
    <name evidence="1" type="ORF">C5E00_16335</name>
</gene>
<accession>A0A8B3FJR8</accession>
<evidence type="ECO:0000313" key="2">
    <source>
        <dbReference type="Proteomes" id="UP000269665"/>
    </source>
</evidence>
<dbReference type="OrthoDB" id="979541at2"/>
<sequence>MAARKKKQKWNIGDLFTVPLKDHSFSIGRVVGFEPEALNSAICAFYSHRIDTAPDDEIVLPDDELISVLFVTRDLLDSGDWKIFASSSNFFYLERYINLDRLRNDEFIGVESIGSGLVIKLMDAYYKLSFWNDFYEPDFLDSLLISSEKKPKDVILK</sequence>
<name>A0A8B3FJR8_PECPM</name>
<dbReference type="KEGG" id="ppar:A8F97_19970"/>